<comment type="caution">
    <text evidence="6">The sequence shown here is derived from an EMBL/GenBank/DDBJ whole genome shotgun (WGS) entry which is preliminary data.</text>
</comment>
<dbReference type="InterPro" id="IPR049489">
    <property type="entry name" value="FabD-like_helical_ins"/>
</dbReference>
<dbReference type="PANTHER" id="PTHR42681:SF1">
    <property type="entry name" value="MALONYL-COA-ACYL CARRIER PROTEIN TRANSACYLASE, MITOCHONDRIAL"/>
    <property type="match status" value="1"/>
</dbReference>
<dbReference type="EC" id="2.3.1.39" evidence="1"/>
<evidence type="ECO:0000256" key="4">
    <source>
        <dbReference type="ARBA" id="ARBA00048462"/>
    </source>
</evidence>
<evidence type="ECO:0000256" key="2">
    <source>
        <dbReference type="ARBA" id="ARBA00022679"/>
    </source>
</evidence>
<dbReference type="Proteomes" id="UP000006600">
    <property type="component" value="Unassembled WGS sequence"/>
</dbReference>
<evidence type="ECO:0000313" key="6">
    <source>
        <dbReference type="EMBL" id="EJQ38289.1"/>
    </source>
</evidence>
<dbReference type="InterPro" id="IPR016036">
    <property type="entry name" value="Malonyl_transacylase_ACP-bd"/>
</dbReference>
<name>J8AI17_BACCE</name>
<evidence type="ECO:0000256" key="3">
    <source>
        <dbReference type="ARBA" id="ARBA00023315"/>
    </source>
</evidence>
<evidence type="ECO:0000259" key="5">
    <source>
        <dbReference type="SMART" id="SM00827"/>
    </source>
</evidence>
<dbReference type="GO" id="GO:0006633">
    <property type="term" value="P:fatty acid biosynthetic process"/>
    <property type="evidence" value="ECO:0007669"/>
    <property type="project" value="TreeGrafter"/>
</dbReference>
<comment type="catalytic activity">
    <reaction evidence="4">
        <text>holo-[ACP] + malonyl-CoA = malonyl-[ACP] + CoA</text>
        <dbReference type="Rhea" id="RHEA:41792"/>
        <dbReference type="Rhea" id="RHEA-COMP:9623"/>
        <dbReference type="Rhea" id="RHEA-COMP:9685"/>
        <dbReference type="ChEBI" id="CHEBI:57287"/>
        <dbReference type="ChEBI" id="CHEBI:57384"/>
        <dbReference type="ChEBI" id="CHEBI:64479"/>
        <dbReference type="ChEBI" id="CHEBI:78449"/>
        <dbReference type="EC" id="2.3.1.39"/>
    </reaction>
</comment>
<accession>J8AI17</accession>
<protein>
    <recommendedName>
        <fullName evidence="1">[acyl-carrier-protein] S-malonyltransferase</fullName>
        <ecNumber evidence="1">2.3.1.39</ecNumber>
    </recommendedName>
</protein>
<dbReference type="PANTHER" id="PTHR42681">
    <property type="entry name" value="MALONYL-COA-ACYL CARRIER PROTEIN TRANSACYLASE, MITOCHONDRIAL"/>
    <property type="match status" value="1"/>
</dbReference>
<dbReference type="InterPro" id="IPR001227">
    <property type="entry name" value="Ac_transferase_dom_sf"/>
</dbReference>
<dbReference type="Pfam" id="PF00698">
    <property type="entry name" value="Acyl_transf_1"/>
    <property type="match status" value="2"/>
</dbReference>
<dbReference type="InterPro" id="IPR014179">
    <property type="entry name" value="PfaD-like_TIM-barrel"/>
</dbReference>
<dbReference type="CDD" id="cd04742">
    <property type="entry name" value="NPD_FabD"/>
    <property type="match status" value="1"/>
</dbReference>
<reference evidence="6 7" key="1">
    <citation type="submission" date="2012-04" db="EMBL/GenBank/DDBJ databases">
        <title>The Genome Sequence of Bacillus cereus BAG5X1-1.</title>
        <authorList>
            <consortium name="The Broad Institute Genome Sequencing Platform"/>
            <consortium name="The Broad Institute Genome Sequencing Center for Infectious Disease"/>
            <person name="Feldgarden M."/>
            <person name="Van der Auwera G.A."/>
            <person name="Mahillon J."/>
            <person name="Duprez V."/>
            <person name="Timmery S."/>
            <person name="Mattelet C."/>
            <person name="Dierick K."/>
            <person name="Sun M."/>
            <person name="Yu Z."/>
            <person name="Zhu L."/>
            <person name="Hu X."/>
            <person name="Shank E.B."/>
            <person name="Swiecicka I."/>
            <person name="Hansen B.M."/>
            <person name="Andrup L."/>
            <person name="Young S.K."/>
            <person name="Zeng Q."/>
            <person name="Gargeya S."/>
            <person name="Fitzgerald M."/>
            <person name="Haas B."/>
            <person name="Abouelleil A."/>
            <person name="Alvarado L."/>
            <person name="Arachchi H.M."/>
            <person name="Berlin A."/>
            <person name="Chapman S.B."/>
            <person name="Goldberg J."/>
            <person name="Griggs A."/>
            <person name="Gujja S."/>
            <person name="Hansen M."/>
            <person name="Howarth C."/>
            <person name="Imamovic A."/>
            <person name="Larimer J."/>
            <person name="McCowen C."/>
            <person name="Montmayeur A."/>
            <person name="Murphy C."/>
            <person name="Neiman D."/>
            <person name="Pearson M."/>
            <person name="Priest M."/>
            <person name="Roberts A."/>
            <person name="Saif S."/>
            <person name="Shea T."/>
            <person name="Sisk P."/>
            <person name="Sykes S."/>
            <person name="Wortman J."/>
            <person name="Nusbaum C."/>
            <person name="Birren B."/>
        </authorList>
    </citation>
    <scope>NUCLEOTIDE SEQUENCE [LARGE SCALE GENOMIC DNA]</scope>
    <source>
        <strain evidence="6 7">BAG5X1-1</strain>
    </source>
</reference>
<dbReference type="NCBIfam" id="TIGR02814">
    <property type="entry name" value="pfaD_fam"/>
    <property type="match status" value="1"/>
</dbReference>
<dbReference type="Pfam" id="PF21607">
    <property type="entry name" value="FabD_helical_ins"/>
    <property type="match status" value="1"/>
</dbReference>
<dbReference type="NCBIfam" id="TIGR00128">
    <property type="entry name" value="fabD"/>
    <property type="match status" value="1"/>
</dbReference>
<dbReference type="HOGENOM" id="CLU_008708_0_0_9"/>
<dbReference type="AlphaFoldDB" id="J8AI17"/>
<dbReference type="SUPFAM" id="SSF51412">
    <property type="entry name" value="Inosine monophosphate dehydrogenase (IMPDH)"/>
    <property type="match status" value="1"/>
</dbReference>
<dbReference type="GO" id="GO:0004314">
    <property type="term" value="F:[acyl-carrier-protein] S-malonyltransferase activity"/>
    <property type="evidence" value="ECO:0007669"/>
    <property type="project" value="UniProtKB-EC"/>
</dbReference>
<dbReference type="Gene3D" id="3.30.70.250">
    <property type="entry name" value="Malonyl-CoA ACP transacylase, ACP-binding"/>
    <property type="match status" value="1"/>
</dbReference>
<dbReference type="EMBL" id="AHDJ01000060">
    <property type="protein sequence ID" value="EJQ38289.1"/>
    <property type="molecule type" value="Genomic_DNA"/>
</dbReference>
<dbReference type="Pfam" id="PF03060">
    <property type="entry name" value="NMO"/>
    <property type="match status" value="1"/>
</dbReference>
<dbReference type="Gene3D" id="3.40.366.10">
    <property type="entry name" value="Malonyl-Coenzyme A Acyl Carrier Protein, domain 2"/>
    <property type="match status" value="2"/>
</dbReference>
<dbReference type="InterPro" id="IPR050858">
    <property type="entry name" value="Mal-CoA-ACP_Trans/PKS_FabD"/>
</dbReference>
<dbReference type="InterPro" id="IPR014043">
    <property type="entry name" value="Acyl_transferase_dom"/>
</dbReference>
<dbReference type="SUPFAM" id="SSF55048">
    <property type="entry name" value="Probable ACP-binding domain of malonyl-CoA ACP transacylase"/>
    <property type="match status" value="1"/>
</dbReference>
<sequence length="1113" mass="125660">MAKPIVFMFSGQGSQYFQMGKDLFDQNQVFRKWMIKLNDIAKTIIGESIIDQLYDEKKCRDEKFEKTLYTHPSIFMVEYALAQVLLENGIRPNYVLGASLGEFTGAAVAGIMSVEELLEILIKQAVLFENYCERGSMLAVLHNSNLYYDVPLLFKNSELASINYNSHFVISGKNEHLIDIKEFLKERGIVSEKLSVSHAFHSSLIEPAKSYYWEFLKNKLYGKPKVHFISCLYNKSLVKLPNNYFWDVVREPIQFEKTINELEKTQSYIYLDLGASGTLASFVKRNISKNSYSESYPIITPYKQDVKNLERVKDLFSNKNLFPTRKEEGKMTTYVFPGQGSQYKGMGGTLFDEFAELTAKSDEILGYSIKELCLNDPYQQLGQTQFTQPALYVVSALSYLKKIKGIGKKPDYVAGHSLGEYNALFAAGVFDFETGLKLVKKRGELMSQATGGGMAAVLGLTKDQVNRILTKNDLSGIDVANHNSPSQIVISGLKADIEFAQPIFEAKGAMLYMPLNVSGAFHSRYMMDAKGEFSDFLEELELGDIEIPIISNVYARPYKQNEIKRNLILQITSQVNWNDSIRYLMGLGETSIEEIGPGNVLEKLVNNIQQVAEPLVYESEKEKRVEEPQYQTIKTIKKDDEQLITKNVLTDGREDIKHREGKMIFPIVTALSLGNKQFKEDYNLKYAYVTGAMYRGVASEKMIVNIGKAGMLGFYGTGGMSLERIEKAILYIQKQLVNGESYGMNLLHNPGNPSLEENTVNLFLKHGVTNVEASAYMSINPALVRYRAKGLRWGANGVKIITNRIIAKISRPEVAEAFLKPAPEHIVEKLVQTNQITQEEADLLKEVPMADDLTVEADSGGHTDHGIAYALMPAIIKLRDEMIKKYGYAKSIRIGAAGGIGTPEAAVAAFMLGADFLVTGSINQCTVEAETSDTVKDLLQQANVQDTEYAPAGDMFEIGAKVQVLKKGLFFPARANKLYDLYRSYNSLEEIGEKNRKMIQEKYFKRSFEEIYQDLKAYYPPQVIEKAEQNSKHKMALIFKWYFNYSNHLALSGNEDSKVDYQIHCGPALGAFNQWVKGTKLENWRNRHVNEIGEKLMEETAELMNQRFLSFRG</sequence>
<feature type="domain" description="Malonyl-CoA:ACP transacylase (MAT)" evidence="5">
    <location>
        <begin position="335"/>
        <end position="624"/>
    </location>
</feature>
<dbReference type="SUPFAM" id="SSF52151">
    <property type="entry name" value="FabD/lysophospholipase-like"/>
    <property type="match status" value="2"/>
</dbReference>
<gene>
    <name evidence="6" type="ORF">IEE_05061</name>
</gene>
<dbReference type="GO" id="GO:0005829">
    <property type="term" value="C:cytosol"/>
    <property type="evidence" value="ECO:0007669"/>
    <property type="project" value="TreeGrafter"/>
</dbReference>
<keyword evidence="2" id="KW-0808">Transferase</keyword>
<evidence type="ECO:0000256" key="1">
    <source>
        <dbReference type="ARBA" id="ARBA00013258"/>
    </source>
</evidence>
<dbReference type="InterPro" id="IPR013785">
    <property type="entry name" value="Aldolase_TIM"/>
</dbReference>
<dbReference type="RefSeq" id="WP_002106886.1">
    <property type="nucleotide sequence ID" value="NZ_JH791997.1"/>
</dbReference>
<feature type="domain" description="Malonyl-CoA:ACP transacylase (MAT)" evidence="5">
    <location>
        <begin position="8"/>
        <end position="306"/>
    </location>
</feature>
<proteinExistence type="predicted"/>
<dbReference type="SMART" id="SM00827">
    <property type="entry name" value="PKS_AT"/>
    <property type="match status" value="2"/>
</dbReference>
<keyword evidence="3" id="KW-0012">Acyltransferase</keyword>
<dbReference type="Gene3D" id="3.20.20.70">
    <property type="entry name" value="Aldolase class I"/>
    <property type="match status" value="1"/>
</dbReference>
<dbReference type="InterPro" id="IPR016035">
    <property type="entry name" value="Acyl_Trfase/lysoPLipase"/>
</dbReference>
<evidence type="ECO:0000313" key="7">
    <source>
        <dbReference type="Proteomes" id="UP000006600"/>
    </source>
</evidence>
<dbReference type="PATRIC" id="fig|1053189.3.peg.5160"/>
<dbReference type="InterPro" id="IPR004410">
    <property type="entry name" value="Malonyl_CoA-ACP_transAc_FabD"/>
</dbReference>
<organism evidence="6 7">
    <name type="scientific">Bacillus cereus BAG5X1-1</name>
    <dbReference type="NCBI Taxonomy" id="1053189"/>
    <lineage>
        <taxon>Bacteria</taxon>
        <taxon>Bacillati</taxon>
        <taxon>Bacillota</taxon>
        <taxon>Bacilli</taxon>
        <taxon>Bacillales</taxon>
        <taxon>Bacillaceae</taxon>
        <taxon>Bacillus</taxon>
        <taxon>Bacillus cereus group</taxon>
    </lineage>
</organism>